<evidence type="ECO:0000313" key="3">
    <source>
        <dbReference type="EMBL" id="CAA9499640.1"/>
    </source>
</evidence>
<dbReference type="PANTHER" id="PTHR47016">
    <property type="entry name" value="ATP-DEPENDENT CLP PROTEASE ATP-BINDING SUBUNIT CLPT1, CHLOROPLASTIC"/>
    <property type="match status" value="1"/>
</dbReference>
<name>A0A6J4SHL8_9ACTN</name>
<organism evidence="3">
    <name type="scientific">uncultured Solirubrobacteraceae bacterium</name>
    <dbReference type="NCBI Taxonomy" id="1162706"/>
    <lineage>
        <taxon>Bacteria</taxon>
        <taxon>Bacillati</taxon>
        <taxon>Actinomycetota</taxon>
        <taxon>Thermoleophilia</taxon>
        <taxon>Solirubrobacterales</taxon>
        <taxon>Solirubrobacteraceae</taxon>
        <taxon>environmental samples</taxon>
    </lineage>
</organism>
<feature type="domain" description="Clp R" evidence="2">
    <location>
        <begin position="92"/>
        <end position="234"/>
    </location>
</feature>
<dbReference type="GO" id="GO:0005524">
    <property type="term" value="F:ATP binding"/>
    <property type="evidence" value="ECO:0007669"/>
    <property type="project" value="UniProtKB-KW"/>
</dbReference>
<dbReference type="PANTHER" id="PTHR47016:SF5">
    <property type="entry name" value="CLP DOMAIN SUPERFAMILY PROTEIN"/>
    <property type="match status" value="1"/>
</dbReference>
<reference evidence="3" key="1">
    <citation type="submission" date="2020-02" db="EMBL/GenBank/DDBJ databases">
        <authorList>
            <person name="Meier V. D."/>
        </authorList>
    </citation>
    <scope>NUCLEOTIDE SEQUENCE</scope>
    <source>
        <strain evidence="3">AVDCRST_MAG69</strain>
    </source>
</reference>
<keyword evidence="3" id="KW-0547">Nucleotide-binding</keyword>
<gene>
    <name evidence="3" type="ORF">AVDCRST_MAG69-1809</name>
</gene>
<keyword evidence="1" id="KW-0677">Repeat</keyword>
<keyword evidence="3" id="KW-0645">Protease</keyword>
<dbReference type="InterPro" id="IPR036628">
    <property type="entry name" value="Clp_N_dom_sf"/>
</dbReference>
<protein>
    <submittedName>
        <fullName evidence="3">ATP-dependent Clp protease, ATP-binding subunit ClpC</fullName>
    </submittedName>
</protein>
<dbReference type="InterPro" id="IPR004176">
    <property type="entry name" value="Clp_R_N"/>
</dbReference>
<evidence type="ECO:0000259" key="2">
    <source>
        <dbReference type="PROSITE" id="PS51903"/>
    </source>
</evidence>
<sequence length="234" mass="25877">MMLDDQLLPSVDAARERVLEAEHQLDLARVDFHHELRRLYAAGGSLREIAERFQLSHQRVHQIVDAAAGDTKPRKGMLLDRIKDRVRDWGGFTRFTQDARAVVVRAQEEAGRLGHGRIGTEHVLLGLLLGDDSEPAAHALNASGVTLEAVRAEVVRHVGSGDEATDPEALRFTPRAKKVLELSLREAINLKDDHIGTEHILLGILRESSGLAARVLSDLGADPARLRSEVERRT</sequence>
<accession>A0A6J4SHL8</accession>
<proteinExistence type="predicted"/>
<dbReference type="InterPro" id="IPR044217">
    <property type="entry name" value="CLPT1/2"/>
</dbReference>
<dbReference type="Gene3D" id="1.10.1780.10">
    <property type="entry name" value="Clp, N-terminal domain"/>
    <property type="match status" value="1"/>
</dbReference>
<dbReference type="SUPFAM" id="SSF81923">
    <property type="entry name" value="Double Clp-N motif"/>
    <property type="match status" value="1"/>
</dbReference>
<dbReference type="Pfam" id="PF02861">
    <property type="entry name" value="Clp_N"/>
    <property type="match status" value="1"/>
</dbReference>
<evidence type="ECO:0000256" key="1">
    <source>
        <dbReference type="PROSITE-ProRule" id="PRU01251"/>
    </source>
</evidence>
<dbReference type="GO" id="GO:0006508">
    <property type="term" value="P:proteolysis"/>
    <property type="evidence" value="ECO:0007669"/>
    <property type="project" value="UniProtKB-KW"/>
</dbReference>
<keyword evidence="3" id="KW-0378">Hydrolase</keyword>
<keyword evidence="3" id="KW-0067">ATP-binding</keyword>
<dbReference type="GO" id="GO:0008233">
    <property type="term" value="F:peptidase activity"/>
    <property type="evidence" value="ECO:0007669"/>
    <property type="project" value="UniProtKB-KW"/>
</dbReference>
<dbReference type="AlphaFoldDB" id="A0A6J4SHL8"/>
<dbReference type="EMBL" id="CADCVP010000190">
    <property type="protein sequence ID" value="CAA9499640.1"/>
    <property type="molecule type" value="Genomic_DNA"/>
</dbReference>
<dbReference type="PROSITE" id="PS51903">
    <property type="entry name" value="CLP_R"/>
    <property type="match status" value="1"/>
</dbReference>